<dbReference type="STRING" id="1428644.BIV57_18970"/>
<dbReference type="PANTHER" id="PTHR43156:SF2">
    <property type="entry name" value="STAGE II SPORULATION PROTEIN E"/>
    <property type="match status" value="1"/>
</dbReference>
<dbReference type="PANTHER" id="PTHR43156">
    <property type="entry name" value="STAGE II SPORULATION PROTEIN E-RELATED"/>
    <property type="match status" value="1"/>
</dbReference>
<gene>
    <name evidence="4" type="ORF">BIV57_18970</name>
</gene>
<feature type="transmembrane region" description="Helical" evidence="2">
    <location>
        <begin position="63"/>
        <end position="83"/>
    </location>
</feature>
<dbReference type="Proteomes" id="UP000243342">
    <property type="component" value="Unassembled WGS sequence"/>
</dbReference>
<keyword evidence="2" id="KW-0472">Membrane</keyword>
<dbReference type="OrthoDB" id="3210173at2"/>
<keyword evidence="2" id="KW-1133">Transmembrane helix</keyword>
<evidence type="ECO:0000313" key="5">
    <source>
        <dbReference type="Proteomes" id="UP000243342"/>
    </source>
</evidence>
<dbReference type="RefSeq" id="WP_071658111.1">
    <property type="nucleotide sequence ID" value="NZ_MLCF01000125.1"/>
</dbReference>
<dbReference type="EMBL" id="MLCF01000125">
    <property type="protein sequence ID" value="OIV35918.1"/>
    <property type="molecule type" value="Genomic_DNA"/>
</dbReference>
<keyword evidence="1" id="KW-0378">Hydrolase</keyword>
<name>A0A1J7BBB8_9ACTN</name>
<proteinExistence type="predicted"/>
<dbReference type="Pfam" id="PF07228">
    <property type="entry name" value="SpoIIE"/>
    <property type="match status" value="1"/>
</dbReference>
<evidence type="ECO:0000256" key="1">
    <source>
        <dbReference type="ARBA" id="ARBA00022801"/>
    </source>
</evidence>
<protein>
    <recommendedName>
        <fullName evidence="3">PPM-type phosphatase domain-containing protein</fullName>
    </recommendedName>
</protein>
<feature type="domain" description="PPM-type phosphatase" evidence="3">
    <location>
        <begin position="142"/>
        <end position="376"/>
    </location>
</feature>
<sequence>MRPQQLTTGRRTAGLRVRVWVTCLLIIVGGVAYDLFTPPGYTATFVLTVPPAIAAISMRRIDAVIITLLSVGTATAMVFLWHWHDGEAMLELYLQYLLAAISLYVCWERYRRESELQTARTIAETAQRAVLPTLPPRLGGMRVSARYSAAYSPARIGGDFYAVEDSPFGLRAVVGDVRGKGLGTIDTVAALTGTFREAAHHARDLAQAARWMEAAQLRLASTRRRAAEAEDGEGAESEYELESFATAVLVELTEDRRELRVVNCGHPQPLRLRGETVEPIAPAFSRAPLGLGPLVGDTSGGPIGVVPWTPGDVLLLFTDGLVEARDSAGEFYDPRPLLARRGADAPLDLLLRHLGEDARRHSGGRLGDDLALLAIA</sequence>
<dbReference type="InterPro" id="IPR052016">
    <property type="entry name" value="Bact_Sigma-Reg"/>
</dbReference>
<feature type="transmembrane region" description="Helical" evidence="2">
    <location>
        <begin position="39"/>
        <end position="56"/>
    </location>
</feature>
<dbReference type="GO" id="GO:0016791">
    <property type="term" value="F:phosphatase activity"/>
    <property type="evidence" value="ECO:0007669"/>
    <property type="project" value="TreeGrafter"/>
</dbReference>
<dbReference type="SUPFAM" id="SSF81606">
    <property type="entry name" value="PP2C-like"/>
    <property type="match status" value="1"/>
</dbReference>
<reference evidence="4 5" key="1">
    <citation type="submission" date="2016-10" db="EMBL/GenBank/DDBJ databases">
        <title>Genome sequence of Streptomyces gilvigriseus MUSC 26.</title>
        <authorList>
            <person name="Lee L.-H."/>
            <person name="Ser H.-L."/>
        </authorList>
    </citation>
    <scope>NUCLEOTIDE SEQUENCE [LARGE SCALE GENOMIC DNA]</scope>
    <source>
        <strain evidence="4 5">MUSC 26</strain>
    </source>
</reference>
<evidence type="ECO:0000256" key="2">
    <source>
        <dbReference type="SAM" id="Phobius"/>
    </source>
</evidence>
<keyword evidence="5" id="KW-1185">Reference proteome</keyword>
<accession>A0A1J7BBB8</accession>
<comment type="caution">
    <text evidence="4">The sequence shown here is derived from an EMBL/GenBank/DDBJ whole genome shotgun (WGS) entry which is preliminary data.</text>
</comment>
<evidence type="ECO:0000259" key="3">
    <source>
        <dbReference type="SMART" id="SM00331"/>
    </source>
</evidence>
<dbReference type="AlphaFoldDB" id="A0A1J7BBB8"/>
<dbReference type="Gene3D" id="3.60.40.10">
    <property type="entry name" value="PPM-type phosphatase domain"/>
    <property type="match status" value="1"/>
</dbReference>
<organism evidence="4 5">
    <name type="scientific">Mangrovactinospora gilvigrisea</name>
    <dbReference type="NCBI Taxonomy" id="1428644"/>
    <lineage>
        <taxon>Bacteria</taxon>
        <taxon>Bacillati</taxon>
        <taxon>Actinomycetota</taxon>
        <taxon>Actinomycetes</taxon>
        <taxon>Kitasatosporales</taxon>
        <taxon>Streptomycetaceae</taxon>
        <taxon>Mangrovactinospora</taxon>
    </lineage>
</organism>
<feature type="transmembrane region" description="Helical" evidence="2">
    <location>
        <begin position="12"/>
        <end position="33"/>
    </location>
</feature>
<evidence type="ECO:0000313" key="4">
    <source>
        <dbReference type="EMBL" id="OIV35918.1"/>
    </source>
</evidence>
<dbReference type="InterPro" id="IPR001932">
    <property type="entry name" value="PPM-type_phosphatase-like_dom"/>
</dbReference>
<dbReference type="SMART" id="SM00331">
    <property type="entry name" value="PP2C_SIG"/>
    <property type="match status" value="1"/>
</dbReference>
<dbReference type="InterPro" id="IPR036457">
    <property type="entry name" value="PPM-type-like_dom_sf"/>
</dbReference>
<keyword evidence="2" id="KW-0812">Transmembrane</keyword>